<dbReference type="AlphaFoldDB" id="I2N0W4"/>
<name>I2N0W4_STRT9</name>
<keyword evidence="2" id="KW-1185">Reference proteome</keyword>
<dbReference type="EMBL" id="CP029159">
    <property type="protein sequence ID" value="QKM69064.1"/>
    <property type="molecule type" value="Genomic_DNA"/>
</dbReference>
<evidence type="ECO:0000313" key="1">
    <source>
        <dbReference type="EMBL" id="QKM69064.1"/>
    </source>
</evidence>
<dbReference type="RefSeq" id="WP_006348451.1">
    <property type="nucleotide sequence ID" value="NZ_CP029159.1"/>
</dbReference>
<accession>I2N0W4</accession>
<reference evidence="1 2" key="1">
    <citation type="journal article" date="2012" name="J. Bacteriol.">
        <title>Draft genome of Streptomyces tsukubaensis NRRL 18488, the producer of the clinically important immunosuppressant tacrolimus (FK506).</title>
        <authorList>
            <person name="Barreiro C."/>
            <person name="Prieto C."/>
            <person name="Sola-Landa A."/>
            <person name="Solera E."/>
            <person name="Martinez-Castro M."/>
            <person name="Perez-Redondo R."/>
            <person name="Garcia-Estrada C."/>
            <person name="Aparicio J.F."/>
            <person name="Fernandez-Martinez L.T."/>
            <person name="Santos-Aberturas J."/>
            <person name="Salehi-Najafabadi Z."/>
            <person name="Rodriguez-Garcia A."/>
            <person name="Tauch A."/>
            <person name="Martin J.F."/>
        </authorList>
    </citation>
    <scope>NUCLEOTIDE SEQUENCE [LARGE SCALE GENOMIC DNA]</scope>
    <source>
        <strain evidence="2">DSM 42081 / NBRC 108919 / NRRL 18488 / 9993</strain>
    </source>
</reference>
<protein>
    <submittedName>
        <fullName evidence="1">Uncharacterized protein</fullName>
    </submittedName>
</protein>
<dbReference type="Proteomes" id="UP000005940">
    <property type="component" value="Chromosome"/>
</dbReference>
<organism evidence="1 2">
    <name type="scientific">Streptomyces tsukubensis (strain DSM 42081 / NBRC 108919 / NRRL 18488 / 9993)</name>
    <dbReference type="NCBI Taxonomy" id="1114943"/>
    <lineage>
        <taxon>Bacteria</taxon>
        <taxon>Bacillati</taxon>
        <taxon>Actinomycetota</taxon>
        <taxon>Actinomycetes</taxon>
        <taxon>Kitasatosporales</taxon>
        <taxon>Streptomycetaceae</taxon>
        <taxon>Streptomyces</taxon>
    </lineage>
</organism>
<evidence type="ECO:0000313" key="2">
    <source>
        <dbReference type="Proteomes" id="UP000005940"/>
    </source>
</evidence>
<sequence length="59" mass="6257">MGFMRKAAESARAAVQSGQPEKAADIVHYAAMEGSGTYDENMAALARAAKETNPKRTKA</sequence>
<proteinExistence type="predicted"/>
<gene>
    <name evidence="1" type="ORF">STSU_019780</name>
</gene>